<evidence type="ECO:0000313" key="3">
    <source>
        <dbReference type="EMBL" id="PLB53679.1"/>
    </source>
</evidence>
<organism evidence="3 4">
    <name type="scientific">Aspergillus steynii IBT 23096</name>
    <dbReference type="NCBI Taxonomy" id="1392250"/>
    <lineage>
        <taxon>Eukaryota</taxon>
        <taxon>Fungi</taxon>
        <taxon>Dikarya</taxon>
        <taxon>Ascomycota</taxon>
        <taxon>Pezizomycotina</taxon>
        <taxon>Eurotiomycetes</taxon>
        <taxon>Eurotiomycetidae</taxon>
        <taxon>Eurotiales</taxon>
        <taxon>Aspergillaceae</taxon>
        <taxon>Aspergillus</taxon>
        <taxon>Aspergillus subgen. Circumdati</taxon>
    </lineage>
</organism>
<evidence type="ECO:0000256" key="1">
    <source>
        <dbReference type="SAM" id="MobiDB-lite"/>
    </source>
</evidence>
<keyword evidence="4" id="KW-1185">Reference proteome</keyword>
<dbReference type="RefSeq" id="XP_024708981.1">
    <property type="nucleotide sequence ID" value="XM_024843577.1"/>
</dbReference>
<feature type="region of interest" description="Disordered" evidence="1">
    <location>
        <begin position="120"/>
        <end position="143"/>
    </location>
</feature>
<name>A0A2I2GLE5_9EURO</name>
<dbReference type="GeneID" id="36551277"/>
<feature type="domain" description="Subtelomeric hrmA-associated cluster protein AFUB-079030/YDR124W-like helical bundle" evidence="2">
    <location>
        <begin position="154"/>
        <end position="287"/>
    </location>
</feature>
<proteinExistence type="predicted"/>
<sequence>MVVNASVSGTGAVKRPASSLHDDYVGWEHAPSMGTSMRSSMNLPYPHYALIYLDTSGKLKVSESSSIREQNGTVFTPEVRERFLEVLGTRIGYHKPMLRRVPGIGLPAYGYGRPEEFTRQRKRRRSSYHNAALDYPDPVEELPPASTTNMIGLEIGDEEKVLEYYENALKHFQQINCRLIAKAFIKFIEPRKQVKHPYNGGKPRGTGQKGDPEKTKPEWWPAGVNHKEPDHLRKDQRVALLVHILRKLDQSGITPEKLQEVAHDARRQLKPPEKIEIFDEIFRVRRMEQRYERGEVDATTVVYVLNRDSSAKGEKDADAASEPDPKMEETDEEEETDDEFLTPSSSAEQASSSFTSTVDMGLTGQGSDRNQLFSLSEPIGLGEQSRHERSFYSTSSEYANDYSSPNMIKPPPTTLVSPNEQTQSFDYLTPAPFSTSAGDQMVAQRPSAMPMQHSVSQFDAWTPSFRQNMFDPLEYGNTTGQTVTQSHLPYQMPMAHTSDITHGLPELRCDKSSHMDPLSFRSSTYRTGSMGHSHMGLSRE</sequence>
<evidence type="ECO:0000313" key="4">
    <source>
        <dbReference type="Proteomes" id="UP000234275"/>
    </source>
</evidence>
<evidence type="ECO:0000259" key="2">
    <source>
        <dbReference type="Pfam" id="PF11001"/>
    </source>
</evidence>
<dbReference type="InterPro" id="IPR047092">
    <property type="entry name" value="AFUB_07903/YDR124W-like_hel"/>
</dbReference>
<feature type="region of interest" description="Disordered" evidence="1">
    <location>
        <begin position="520"/>
        <end position="540"/>
    </location>
</feature>
<feature type="compositionally biased region" description="Acidic residues" evidence="1">
    <location>
        <begin position="329"/>
        <end position="340"/>
    </location>
</feature>
<dbReference type="OrthoDB" id="5338458at2759"/>
<protein>
    <recommendedName>
        <fullName evidence="2">Subtelomeric hrmA-associated cluster protein AFUB-079030/YDR124W-like helical bundle domain-containing protein</fullName>
    </recommendedName>
</protein>
<dbReference type="Proteomes" id="UP000234275">
    <property type="component" value="Unassembled WGS sequence"/>
</dbReference>
<feature type="region of interest" description="Disordered" evidence="1">
    <location>
        <begin position="195"/>
        <end position="228"/>
    </location>
</feature>
<feature type="compositionally biased region" description="Basic and acidic residues" evidence="1">
    <location>
        <begin position="309"/>
        <end position="328"/>
    </location>
</feature>
<dbReference type="EMBL" id="MSFO01000001">
    <property type="protein sequence ID" value="PLB53679.1"/>
    <property type="molecule type" value="Genomic_DNA"/>
</dbReference>
<dbReference type="InterPro" id="IPR021264">
    <property type="entry name" value="AFUB_079030/YDR124W-like"/>
</dbReference>
<dbReference type="PANTHER" id="PTHR36102">
    <property type="entry name" value="CHROMOSOME 10, WHOLE GENOME SHOTGUN SEQUENCE"/>
    <property type="match status" value="1"/>
</dbReference>
<dbReference type="PANTHER" id="PTHR36102:SF5">
    <property type="entry name" value="YDR124W-LIKE HELICAL BUNDLE DOMAIN-CONTAINING PROTEIN"/>
    <property type="match status" value="1"/>
</dbReference>
<feature type="compositionally biased region" description="Low complexity" evidence="1">
    <location>
        <begin position="344"/>
        <end position="357"/>
    </location>
</feature>
<comment type="caution">
    <text evidence="3">The sequence shown here is derived from an EMBL/GenBank/DDBJ whole genome shotgun (WGS) entry which is preliminary data.</text>
</comment>
<dbReference type="VEuPathDB" id="FungiDB:P170DRAFT_346625"/>
<feature type="region of interest" description="Disordered" evidence="1">
    <location>
        <begin position="309"/>
        <end position="371"/>
    </location>
</feature>
<gene>
    <name evidence="3" type="ORF">P170DRAFT_346625</name>
</gene>
<accession>A0A2I2GLE5</accession>
<dbReference type="AlphaFoldDB" id="A0A2I2GLE5"/>
<dbReference type="STRING" id="1392250.A0A2I2GLE5"/>
<reference evidence="3 4" key="1">
    <citation type="submission" date="2016-12" db="EMBL/GenBank/DDBJ databases">
        <title>The genomes of Aspergillus section Nigri reveals drivers in fungal speciation.</title>
        <authorList>
            <consortium name="DOE Joint Genome Institute"/>
            <person name="Vesth T.C."/>
            <person name="Nybo J."/>
            <person name="Theobald S."/>
            <person name="Brandl J."/>
            <person name="Frisvad J.C."/>
            <person name="Nielsen K.F."/>
            <person name="Lyhne E.K."/>
            <person name="Kogle M.E."/>
            <person name="Kuo A."/>
            <person name="Riley R."/>
            <person name="Clum A."/>
            <person name="Nolan M."/>
            <person name="Lipzen A."/>
            <person name="Salamov A."/>
            <person name="Henrissat B."/>
            <person name="Wiebenga A."/>
            <person name="De Vries R.P."/>
            <person name="Grigoriev I.V."/>
            <person name="Mortensen U.H."/>
            <person name="Andersen M.R."/>
            <person name="Baker S.E."/>
        </authorList>
    </citation>
    <scope>NUCLEOTIDE SEQUENCE [LARGE SCALE GENOMIC DNA]</scope>
    <source>
        <strain evidence="3 4">IBT 23096</strain>
    </source>
</reference>
<dbReference type="Pfam" id="PF11001">
    <property type="entry name" value="AFUB_07903_YDR124W_hel"/>
    <property type="match status" value="1"/>
</dbReference>